<dbReference type="Gene3D" id="3.30.70.270">
    <property type="match status" value="1"/>
</dbReference>
<dbReference type="SMART" id="SM00267">
    <property type="entry name" value="GGDEF"/>
    <property type="match status" value="1"/>
</dbReference>
<name>R6I4Z1_9FIRM</name>
<dbReference type="CDD" id="cd01949">
    <property type="entry name" value="GGDEF"/>
    <property type="match status" value="1"/>
</dbReference>
<sequence>MKTHFSIAEIKTTMKYLESLFDVVRLVDPIETAILTIKNGKIHREKYSCYKVWDKKNRCEICSSICALTAQCPKTKHEFLSNNIFYVVSQPIYIILTEKEIVKAVLEIISRTSDHLLETPIQQQNFFALLNETQRKLYEDELTGVYNRRYLNEFLFLQHKNSKIPEKLTIIFMDLQDFKLINDTYGHLIGDKLLKNIAQTLVANVRTQDSVIRFGGDEFIIILTNCTEDHIQYKIDKLKAKLYAICYDTKSNLHITANFGYSHSNKFILSDTMLQTMIQKADSMMYNEKKLAKKSLNSTFI</sequence>
<dbReference type="PANTHER" id="PTHR45138">
    <property type="entry name" value="REGULATORY COMPONENTS OF SENSORY TRANSDUCTION SYSTEM"/>
    <property type="match status" value="1"/>
</dbReference>
<dbReference type="InterPro" id="IPR043128">
    <property type="entry name" value="Rev_trsase/Diguanyl_cyclase"/>
</dbReference>
<comment type="caution">
    <text evidence="1">The sequence shown here is derived from an EMBL/GenBank/DDBJ whole genome shotgun (WGS) entry which is preliminary data.</text>
</comment>
<proteinExistence type="predicted"/>
<accession>R6I4Z1</accession>
<gene>
    <name evidence="1" type="ORF">BN533_00391</name>
</gene>
<evidence type="ECO:0000313" key="1">
    <source>
        <dbReference type="EMBL" id="CDB45263.1"/>
    </source>
</evidence>
<dbReference type="PROSITE" id="PS50887">
    <property type="entry name" value="GGDEF"/>
    <property type="match status" value="1"/>
</dbReference>
<dbReference type="GO" id="GO:0052621">
    <property type="term" value="F:diguanylate cyclase activity"/>
    <property type="evidence" value="ECO:0007669"/>
    <property type="project" value="TreeGrafter"/>
</dbReference>
<dbReference type="GO" id="GO:1902201">
    <property type="term" value="P:negative regulation of bacterial-type flagellum-dependent cell motility"/>
    <property type="evidence" value="ECO:0007669"/>
    <property type="project" value="TreeGrafter"/>
</dbReference>
<dbReference type="eggNOG" id="COG3706">
    <property type="taxonomic scope" value="Bacteria"/>
</dbReference>
<dbReference type="SUPFAM" id="SSF55073">
    <property type="entry name" value="Nucleotide cyclase"/>
    <property type="match status" value="1"/>
</dbReference>
<reference evidence="1" key="1">
    <citation type="submission" date="2012-11" db="EMBL/GenBank/DDBJ databases">
        <title>Dependencies among metagenomic species, viruses, plasmids and units of genetic variation.</title>
        <authorList>
            <person name="Nielsen H.B."/>
            <person name="Almeida M."/>
            <person name="Juncker A.S."/>
            <person name="Rasmussen S."/>
            <person name="Li J."/>
            <person name="Sunagawa S."/>
            <person name="Plichta D."/>
            <person name="Gautier L."/>
            <person name="Le Chatelier E."/>
            <person name="Peletier E."/>
            <person name="Bonde I."/>
            <person name="Nielsen T."/>
            <person name="Manichanh C."/>
            <person name="Arumugam M."/>
            <person name="Batto J."/>
            <person name="Santos M.B.Q.D."/>
            <person name="Blom N."/>
            <person name="Borruel N."/>
            <person name="Burgdorf K.S."/>
            <person name="Boumezbeur F."/>
            <person name="Casellas F."/>
            <person name="Dore J."/>
            <person name="Guarner F."/>
            <person name="Hansen T."/>
            <person name="Hildebrand F."/>
            <person name="Kaas R.S."/>
            <person name="Kennedy S."/>
            <person name="Kristiansen K."/>
            <person name="Kultima J.R."/>
            <person name="Leonard P."/>
            <person name="Levenez F."/>
            <person name="Lund O."/>
            <person name="Moumen B."/>
            <person name="Le Paslier D."/>
            <person name="Pons N."/>
            <person name="Pedersen O."/>
            <person name="Prifti E."/>
            <person name="Qin J."/>
            <person name="Raes J."/>
            <person name="Tap J."/>
            <person name="Tims S."/>
            <person name="Ussery D.W."/>
            <person name="Yamada T."/>
            <person name="MetaHit consortium"/>
            <person name="Renault P."/>
            <person name="Sicheritz-Ponten T."/>
            <person name="Bork P."/>
            <person name="Wang J."/>
            <person name="Brunak S."/>
            <person name="Ehrlich S.D."/>
        </authorList>
    </citation>
    <scope>NUCLEOTIDE SEQUENCE [LARGE SCALE GENOMIC DNA]</scope>
</reference>
<dbReference type="Pfam" id="PF00990">
    <property type="entry name" value="GGDEF"/>
    <property type="match status" value="1"/>
</dbReference>
<dbReference type="NCBIfam" id="TIGR00254">
    <property type="entry name" value="GGDEF"/>
    <property type="match status" value="1"/>
</dbReference>
<dbReference type="HOGENOM" id="CLU_000445_11_4_9"/>
<dbReference type="EMBL" id="CBDS010000028">
    <property type="protein sequence ID" value="CDB45263.1"/>
    <property type="molecule type" value="Genomic_DNA"/>
</dbReference>
<dbReference type="GO" id="GO:0005886">
    <property type="term" value="C:plasma membrane"/>
    <property type="evidence" value="ECO:0007669"/>
    <property type="project" value="TreeGrafter"/>
</dbReference>
<dbReference type="STRING" id="1262914.BN533_00391"/>
<dbReference type="GO" id="GO:0043709">
    <property type="term" value="P:cell adhesion involved in single-species biofilm formation"/>
    <property type="evidence" value="ECO:0007669"/>
    <property type="project" value="TreeGrafter"/>
</dbReference>
<dbReference type="InterPro" id="IPR050469">
    <property type="entry name" value="Diguanylate_Cyclase"/>
</dbReference>
<dbReference type="InterPro" id="IPR000160">
    <property type="entry name" value="GGDEF_dom"/>
</dbReference>
<protein>
    <submittedName>
        <fullName evidence="1">Diguanylate cyclase (GGDEF) domain-containing protein</fullName>
    </submittedName>
</protein>
<dbReference type="PANTHER" id="PTHR45138:SF6">
    <property type="entry name" value="DIGUANYLATE CYCLASE DGCN"/>
    <property type="match status" value="1"/>
</dbReference>
<organism evidence="1">
    <name type="scientific">Phascolarctobacterium faecium</name>
    <dbReference type="NCBI Taxonomy" id="33025"/>
    <lineage>
        <taxon>Bacteria</taxon>
        <taxon>Bacillati</taxon>
        <taxon>Bacillota</taxon>
        <taxon>Negativicutes</taxon>
        <taxon>Acidaminococcales</taxon>
        <taxon>Acidaminococcaceae</taxon>
        <taxon>Phascolarctobacterium</taxon>
    </lineage>
</organism>
<dbReference type="RefSeq" id="WP_021717294.1">
    <property type="nucleotide sequence ID" value="NZ_CAUERG010000001.1"/>
</dbReference>
<dbReference type="AlphaFoldDB" id="R6I4Z1"/>
<dbReference type="InterPro" id="IPR029787">
    <property type="entry name" value="Nucleotide_cyclase"/>
</dbReference>